<dbReference type="Proteomes" id="UP000319557">
    <property type="component" value="Chromosome"/>
</dbReference>
<proteinExistence type="predicted"/>
<evidence type="ECO:0000313" key="1">
    <source>
        <dbReference type="EMBL" id="QDS86129.1"/>
    </source>
</evidence>
<name>A0A517LU56_9BACT</name>
<organism evidence="1 2">
    <name type="scientific">Rosistilla ulvae</name>
    <dbReference type="NCBI Taxonomy" id="1930277"/>
    <lineage>
        <taxon>Bacteria</taxon>
        <taxon>Pseudomonadati</taxon>
        <taxon>Planctomycetota</taxon>
        <taxon>Planctomycetia</taxon>
        <taxon>Pirellulales</taxon>
        <taxon>Pirellulaceae</taxon>
        <taxon>Rosistilla</taxon>
    </lineage>
</organism>
<reference evidence="1 2" key="1">
    <citation type="submission" date="2019-02" db="EMBL/GenBank/DDBJ databases">
        <title>Deep-cultivation of Planctomycetes and their phenomic and genomic characterization uncovers novel biology.</title>
        <authorList>
            <person name="Wiegand S."/>
            <person name="Jogler M."/>
            <person name="Boedeker C."/>
            <person name="Pinto D."/>
            <person name="Vollmers J."/>
            <person name="Rivas-Marin E."/>
            <person name="Kohn T."/>
            <person name="Peeters S.H."/>
            <person name="Heuer A."/>
            <person name="Rast P."/>
            <person name="Oberbeckmann S."/>
            <person name="Bunk B."/>
            <person name="Jeske O."/>
            <person name="Meyerdierks A."/>
            <person name="Storesund J.E."/>
            <person name="Kallscheuer N."/>
            <person name="Luecker S."/>
            <person name="Lage O.M."/>
            <person name="Pohl T."/>
            <person name="Merkel B.J."/>
            <person name="Hornburger P."/>
            <person name="Mueller R.-W."/>
            <person name="Bruemmer F."/>
            <person name="Labrenz M."/>
            <person name="Spormann A.M."/>
            <person name="Op den Camp H."/>
            <person name="Overmann J."/>
            <person name="Amann R."/>
            <person name="Jetten M.S.M."/>
            <person name="Mascher T."/>
            <person name="Medema M.H."/>
            <person name="Devos D.P."/>
            <person name="Kaster A.-K."/>
            <person name="Ovreas L."/>
            <person name="Rohde M."/>
            <person name="Galperin M.Y."/>
            <person name="Jogler C."/>
        </authorList>
    </citation>
    <scope>NUCLEOTIDE SEQUENCE [LARGE SCALE GENOMIC DNA]</scope>
    <source>
        <strain evidence="1 2">EC9</strain>
    </source>
</reference>
<protein>
    <submittedName>
        <fullName evidence="1">Uncharacterized protein</fullName>
    </submittedName>
</protein>
<evidence type="ECO:0000313" key="2">
    <source>
        <dbReference type="Proteomes" id="UP000319557"/>
    </source>
</evidence>
<keyword evidence="2" id="KW-1185">Reference proteome</keyword>
<accession>A0A517LU56</accession>
<dbReference type="AlphaFoldDB" id="A0A517LU56"/>
<dbReference type="KEGG" id="ruv:EC9_02880"/>
<gene>
    <name evidence="1" type="ORF">EC9_02880</name>
</gene>
<dbReference type="EMBL" id="CP036261">
    <property type="protein sequence ID" value="QDS86129.1"/>
    <property type="molecule type" value="Genomic_DNA"/>
</dbReference>
<sequence length="80" mass="8906">MVKEVLLSRGAMLSGGPGGVSAFPGRRRIATKVRLPGGSAPNWHSIRTDPHRMVTLETVIAYGFWRVRGYRKREARLLFG</sequence>